<dbReference type="Pfam" id="PF00632">
    <property type="entry name" value="HECT"/>
    <property type="match status" value="1"/>
</dbReference>
<evidence type="ECO:0000256" key="5">
    <source>
        <dbReference type="ARBA" id="ARBA00022737"/>
    </source>
</evidence>
<dbReference type="FunFam" id="3.90.1750.10:FF:000026">
    <property type="entry name" value="E3 ubiquitin-protein ligase HACE1"/>
    <property type="match status" value="1"/>
</dbReference>
<dbReference type="PROSITE" id="PS50004">
    <property type="entry name" value="C2"/>
    <property type="match status" value="1"/>
</dbReference>
<dbReference type="EMBL" id="NIVC01001824">
    <property type="protein sequence ID" value="PAA63667.1"/>
    <property type="molecule type" value="Genomic_DNA"/>
</dbReference>
<dbReference type="FunFam" id="2.20.70.10:FF:000005">
    <property type="entry name" value="E3 ubiquitin-protein ligase"/>
    <property type="match status" value="1"/>
</dbReference>
<dbReference type="SUPFAM" id="SSF56204">
    <property type="entry name" value="Hect, E3 ligase catalytic domain"/>
    <property type="match status" value="1"/>
</dbReference>
<dbReference type="FunFam" id="3.30.2160.10:FF:000003">
    <property type="entry name" value="E3 ubiquitin-protein ligase"/>
    <property type="match status" value="1"/>
</dbReference>
<dbReference type="GO" id="GO:0016567">
    <property type="term" value="P:protein ubiquitination"/>
    <property type="evidence" value="ECO:0007669"/>
    <property type="project" value="UniProtKB-UniPathway"/>
</dbReference>
<dbReference type="PROSITE" id="PS50020">
    <property type="entry name" value="WW_DOMAIN_2"/>
    <property type="match status" value="4"/>
</dbReference>
<dbReference type="Gene3D" id="3.90.1750.10">
    <property type="entry name" value="Hect, E3 ligase catalytic domains"/>
    <property type="match status" value="1"/>
</dbReference>
<evidence type="ECO:0000256" key="3">
    <source>
        <dbReference type="ARBA" id="ARBA00012485"/>
    </source>
</evidence>
<keyword evidence="5" id="KW-0677">Repeat</keyword>
<dbReference type="PANTHER" id="PTHR11254">
    <property type="entry name" value="HECT DOMAIN UBIQUITIN-PROTEIN LIGASE"/>
    <property type="match status" value="1"/>
</dbReference>
<dbReference type="Gene3D" id="3.30.2160.10">
    <property type="entry name" value="Hect, E3 ligase catalytic domain"/>
    <property type="match status" value="1"/>
</dbReference>
<dbReference type="PROSITE" id="PS50237">
    <property type="entry name" value="HECT"/>
    <property type="match status" value="1"/>
</dbReference>
<feature type="compositionally biased region" description="Gly residues" evidence="9">
    <location>
        <begin position="285"/>
        <end position="302"/>
    </location>
</feature>
<evidence type="ECO:0000256" key="9">
    <source>
        <dbReference type="SAM" id="MobiDB-lite"/>
    </source>
</evidence>
<evidence type="ECO:0000259" key="10">
    <source>
        <dbReference type="PROSITE" id="PS50004"/>
    </source>
</evidence>
<dbReference type="GO" id="GO:0005737">
    <property type="term" value="C:cytoplasm"/>
    <property type="evidence" value="ECO:0007669"/>
    <property type="project" value="UniProtKB-ARBA"/>
</dbReference>
<dbReference type="SMART" id="SM00239">
    <property type="entry name" value="C2"/>
    <property type="match status" value="1"/>
</dbReference>
<keyword evidence="6 8" id="KW-0833">Ubl conjugation pathway</keyword>
<evidence type="ECO:0000256" key="4">
    <source>
        <dbReference type="ARBA" id="ARBA00022679"/>
    </source>
</evidence>
<feature type="domain" description="HECT" evidence="12">
    <location>
        <begin position="435"/>
        <end position="769"/>
    </location>
</feature>
<dbReference type="InterPro" id="IPR036020">
    <property type="entry name" value="WW_dom_sf"/>
</dbReference>
<dbReference type="PROSITE" id="PS01159">
    <property type="entry name" value="WW_DOMAIN_1"/>
    <property type="match status" value="4"/>
</dbReference>
<dbReference type="Pfam" id="PF00168">
    <property type="entry name" value="C2"/>
    <property type="match status" value="1"/>
</dbReference>
<dbReference type="EMBL" id="NIVC01000366">
    <property type="protein sequence ID" value="PAA84584.1"/>
    <property type="molecule type" value="Genomic_DNA"/>
</dbReference>
<comment type="catalytic activity">
    <reaction evidence="1">
        <text>S-ubiquitinyl-[E2 ubiquitin-conjugating enzyme]-L-cysteine + [acceptor protein]-L-lysine = [E2 ubiquitin-conjugating enzyme]-L-cysteine + N(6)-ubiquitinyl-[acceptor protein]-L-lysine.</text>
        <dbReference type="EC" id="2.3.2.26"/>
    </reaction>
</comment>
<dbReference type="Proteomes" id="UP000215902">
    <property type="component" value="Unassembled WGS sequence"/>
</dbReference>
<dbReference type="Gene3D" id="2.20.70.10">
    <property type="match status" value="3"/>
</dbReference>
<dbReference type="UniPathway" id="UPA00143"/>
<reference evidence="14 15" key="1">
    <citation type="submission" date="2017-06" db="EMBL/GenBank/DDBJ databases">
        <title>A platform for efficient transgenesis in Macrostomum lignano, a flatworm model organism for stem cell research.</title>
        <authorList>
            <person name="Berezikov E."/>
        </authorList>
    </citation>
    <scope>NUCLEOTIDE SEQUENCE [LARGE SCALE GENOMIC DNA]</scope>
    <source>
        <strain evidence="14">DV1</strain>
        <tissue evidence="14">Whole organism</tissue>
    </source>
</reference>
<keyword evidence="15" id="KW-1185">Reference proteome</keyword>
<dbReference type="GO" id="GO:0061630">
    <property type="term" value="F:ubiquitin protein ligase activity"/>
    <property type="evidence" value="ECO:0007669"/>
    <property type="project" value="UniProtKB-EC"/>
</dbReference>
<dbReference type="InterPro" id="IPR024928">
    <property type="entry name" value="E3_ub_ligase_SMURF1"/>
</dbReference>
<dbReference type="FunFam" id="3.90.1750.10:FF:000002">
    <property type="entry name" value="E3 ubiquitin-protein ligase"/>
    <property type="match status" value="1"/>
</dbReference>
<dbReference type="SUPFAM" id="SSF51045">
    <property type="entry name" value="WW domain"/>
    <property type="match status" value="4"/>
</dbReference>
<evidence type="ECO:0000259" key="11">
    <source>
        <dbReference type="PROSITE" id="PS50020"/>
    </source>
</evidence>
<evidence type="ECO:0000313" key="15">
    <source>
        <dbReference type="Proteomes" id="UP000215902"/>
    </source>
</evidence>
<dbReference type="InterPro" id="IPR035892">
    <property type="entry name" value="C2_domain_sf"/>
</dbReference>
<feature type="domain" description="WW" evidence="11">
    <location>
        <begin position="345"/>
        <end position="378"/>
    </location>
</feature>
<evidence type="ECO:0000256" key="7">
    <source>
        <dbReference type="PIRSR" id="PIRSR001569-1"/>
    </source>
</evidence>
<feature type="region of interest" description="Disordered" evidence="9">
    <location>
        <begin position="146"/>
        <end position="223"/>
    </location>
</feature>
<feature type="region of interest" description="Disordered" evidence="9">
    <location>
        <begin position="264"/>
        <end position="310"/>
    </location>
</feature>
<dbReference type="PIRSF" id="PIRSF001569">
    <property type="entry name" value="E3_ub_ligase_SMURF1"/>
    <property type="match status" value="1"/>
</dbReference>
<dbReference type="CDD" id="cd00201">
    <property type="entry name" value="WW"/>
    <property type="match status" value="4"/>
</dbReference>
<protein>
    <recommendedName>
        <fullName evidence="3">HECT-type E3 ubiquitin transferase</fullName>
        <ecNumber evidence="3">2.3.2.26</ecNumber>
    </recommendedName>
</protein>
<feature type="non-terminal residue" evidence="14">
    <location>
        <position position="1"/>
    </location>
</feature>
<feature type="domain" description="WW" evidence="11">
    <location>
        <begin position="302"/>
        <end position="335"/>
    </location>
</feature>
<evidence type="ECO:0000256" key="8">
    <source>
        <dbReference type="PROSITE-ProRule" id="PRU00104"/>
    </source>
</evidence>
<dbReference type="EC" id="2.3.2.26" evidence="3"/>
<sequence>TESNGPASASGSTLFQLNVAINSAKFVPNVARGAPPDLLCEVAFDGNTKRTETRKKTWKPAWNEDFTLLVTARSKLDFKLMKPSRSSATLFCQGSVDLLQKLTESNGLLRNKKLTIPLAAEGRPDGQRLGELLVTLTCDQVNMSAIQQQSQQSTGAATGDSNNSGEDLPPGWEMRRDARGRPYYVDHNNRTTTWERPSPLPPGWERRTDPNGRTYYVDHNTRTTTWQRPSTNLLQAQQNFQDWRNAQNFQDFANRFINMPGAGGAGNADAGSGSETGNGTAPTAGTGGSSTTGSGSEDGGLGPLPEGWEKRIDPQGRAYFVNHRNRTTQWEDPRRLGNLKPDEERPLPEGWEIRYTREGLKYFVDHNTRSTTFTDPRTGINVHPSATMQYERHFQWKLGQFRYHCQSNALQGHVKIQVSRQNLMEDSFHQIMRIDPVDLRKRLYIQFKGEEGLDYGGLAREWFFHLSHELMNPMYCLFEYASNNNYSLQINPGSSINPDHLQYFRFIGRFIAMALYHGKFIDNGFTLPFYKMMLNKPLNLKDIETVDNSYYNSLLSIRDSDLEECDLGMYFSVDYEVLGEIREHELKPGGRDIPVNNDNKEDYIQLIVEWRFRRGVQEQMNAFLNGFKEVIPLEWLRYFDERELELMLCGMQEIDVDDWERSTIYRHYNRSSKQVQWLWRFVRELDNEKRTRLLQFVTGTCRLPVGGFAELIGSNGPQKFCVEKCGKETSLPRSHTCFNRLDLPPYKSYEQLKEKLLYAIEETEGFTQE</sequence>
<dbReference type="InterPro" id="IPR001202">
    <property type="entry name" value="WW_dom"/>
</dbReference>
<dbReference type="SUPFAM" id="SSF49562">
    <property type="entry name" value="C2 domain (Calcium/lipid-binding domain, CaLB)"/>
    <property type="match status" value="1"/>
</dbReference>
<feature type="domain" description="C2" evidence="10">
    <location>
        <begin position="1"/>
        <end position="118"/>
    </location>
</feature>
<feature type="domain" description="WW" evidence="11">
    <location>
        <begin position="166"/>
        <end position="199"/>
    </location>
</feature>
<dbReference type="SMART" id="SM00119">
    <property type="entry name" value="HECTc"/>
    <property type="match status" value="1"/>
</dbReference>
<evidence type="ECO:0000256" key="2">
    <source>
        <dbReference type="ARBA" id="ARBA00004906"/>
    </source>
</evidence>
<dbReference type="Pfam" id="PF00397">
    <property type="entry name" value="WW"/>
    <property type="match status" value="4"/>
</dbReference>
<dbReference type="SMART" id="SM00456">
    <property type="entry name" value="WW"/>
    <property type="match status" value="4"/>
</dbReference>
<dbReference type="AlphaFoldDB" id="A0A267GGT3"/>
<dbReference type="CDD" id="cd00078">
    <property type="entry name" value="HECTc"/>
    <property type="match status" value="1"/>
</dbReference>
<dbReference type="Gene3D" id="2.60.40.150">
    <property type="entry name" value="C2 domain"/>
    <property type="match status" value="1"/>
</dbReference>
<evidence type="ECO:0000313" key="14">
    <source>
        <dbReference type="EMBL" id="PAA84584.1"/>
    </source>
</evidence>
<organism evidence="14 15">
    <name type="scientific">Macrostomum lignano</name>
    <dbReference type="NCBI Taxonomy" id="282301"/>
    <lineage>
        <taxon>Eukaryota</taxon>
        <taxon>Metazoa</taxon>
        <taxon>Spiralia</taxon>
        <taxon>Lophotrochozoa</taxon>
        <taxon>Platyhelminthes</taxon>
        <taxon>Rhabditophora</taxon>
        <taxon>Macrostomorpha</taxon>
        <taxon>Macrostomida</taxon>
        <taxon>Macrostomidae</taxon>
        <taxon>Macrostomum</taxon>
    </lineage>
</organism>
<evidence type="ECO:0000259" key="12">
    <source>
        <dbReference type="PROSITE" id="PS50237"/>
    </source>
</evidence>
<dbReference type="STRING" id="282301.A0A267GGT3"/>
<dbReference type="FunFam" id="3.30.2410.10:FF:000002">
    <property type="entry name" value="E3 ubiquitin-protein ligase HECW2"/>
    <property type="match status" value="1"/>
</dbReference>
<evidence type="ECO:0000256" key="1">
    <source>
        <dbReference type="ARBA" id="ARBA00000885"/>
    </source>
</evidence>
<evidence type="ECO:0000313" key="13">
    <source>
        <dbReference type="EMBL" id="PAA63667.1"/>
    </source>
</evidence>
<proteinExistence type="predicted"/>
<dbReference type="GO" id="GO:0043161">
    <property type="term" value="P:proteasome-mediated ubiquitin-dependent protein catabolic process"/>
    <property type="evidence" value="ECO:0007669"/>
    <property type="project" value="TreeGrafter"/>
</dbReference>
<gene>
    <name evidence="14" type="ORF">BOX15_Mlig004025g1</name>
    <name evidence="13" type="ORF">BOX15_Mlig006016g1</name>
</gene>
<feature type="active site" description="Glycyl thioester intermediate" evidence="7 8">
    <location>
        <position position="737"/>
    </location>
</feature>
<dbReference type="InterPro" id="IPR000008">
    <property type="entry name" value="C2_dom"/>
</dbReference>
<dbReference type="PANTHER" id="PTHR11254:SF429">
    <property type="entry name" value="E3 UBIQUITIN-PROTEIN LIGASE SU(DX)"/>
    <property type="match status" value="1"/>
</dbReference>
<name>A0A267GGT3_9PLAT</name>
<dbReference type="InterPro" id="IPR035983">
    <property type="entry name" value="Hect_E3_ubiquitin_ligase"/>
</dbReference>
<feature type="compositionally biased region" description="Low complexity" evidence="9">
    <location>
        <begin position="147"/>
        <end position="159"/>
    </location>
</feature>
<comment type="caution">
    <text evidence="14">The sequence shown here is derived from an EMBL/GenBank/DDBJ whole genome shotgun (WGS) entry which is preliminary data.</text>
</comment>
<dbReference type="Gene3D" id="3.30.2410.10">
    <property type="entry name" value="Hect, E3 ligase catalytic domain"/>
    <property type="match status" value="1"/>
</dbReference>
<dbReference type="InterPro" id="IPR000569">
    <property type="entry name" value="HECT_dom"/>
</dbReference>
<evidence type="ECO:0000256" key="6">
    <source>
        <dbReference type="ARBA" id="ARBA00022786"/>
    </source>
</evidence>
<feature type="compositionally biased region" description="Low complexity" evidence="9">
    <location>
        <begin position="267"/>
        <end position="284"/>
    </location>
</feature>
<keyword evidence="4" id="KW-0808">Transferase</keyword>
<accession>A0A267GGT3</accession>
<comment type="pathway">
    <text evidence="2">Protein modification; protein ubiquitination.</text>
</comment>
<dbReference type="InterPro" id="IPR050409">
    <property type="entry name" value="E3_ubiq-protein_ligase"/>
</dbReference>
<feature type="domain" description="WW" evidence="11">
    <location>
        <begin position="198"/>
        <end position="231"/>
    </location>
</feature>
<dbReference type="OrthoDB" id="423283at2759"/>